<dbReference type="EMBL" id="CP013387">
    <property type="protein sequence ID" value="AOJ04080.1"/>
    <property type="molecule type" value="Genomic_DNA"/>
</dbReference>
<dbReference type="CDD" id="cd03024">
    <property type="entry name" value="DsbA_FrnE"/>
    <property type="match status" value="1"/>
</dbReference>
<name>A0A1B4FK77_9BURK</name>
<keyword evidence="3" id="KW-1185">Reference proteome</keyword>
<sequence length="228" mass="24399">MSSIAIQVTHDFTCPWCAVGESNLRRGIAESGVREPVIVTYRAFEVDPSLPNEGADRAAYRVRRLGSPTRARQADADAALAGRRAGVAFDFDRISIMPNTLLAHRLLNFAATAGDDDRAGALSSAIFDAYFARGLDIGDRDVLLRLASQTGLDPYAVDAYLASDAGVAAVRQSRVRALHDGIRLLPAFAIGDERISGAQPANVFARALRAATPRETPPDAIQLTEAHS</sequence>
<dbReference type="SUPFAM" id="SSF52833">
    <property type="entry name" value="Thioredoxin-like"/>
    <property type="match status" value="1"/>
</dbReference>
<evidence type="ECO:0000259" key="1">
    <source>
        <dbReference type="Pfam" id="PF01323"/>
    </source>
</evidence>
<evidence type="ECO:0000313" key="2">
    <source>
        <dbReference type="EMBL" id="AOJ04080.1"/>
    </source>
</evidence>
<evidence type="ECO:0000313" key="3">
    <source>
        <dbReference type="Proteomes" id="UP000062519"/>
    </source>
</evidence>
<proteinExistence type="predicted"/>
<accession>A0A1B4FK77</accession>
<dbReference type="KEGG" id="buu:WS70_19535"/>
<organism evidence="2 3">
    <name type="scientific">Burkholderia mayonis</name>
    <dbReference type="NCBI Taxonomy" id="1385591"/>
    <lineage>
        <taxon>Bacteria</taxon>
        <taxon>Pseudomonadati</taxon>
        <taxon>Pseudomonadota</taxon>
        <taxon>Betaproteobacteria</taxon>
        <taxon>Burkholderiales</taxon>
        <taxon>Burkholderiaceae</taxon>
        <taxon>Burkholderia</taxon>
        <taxon>pseudomallei group</taxon>
    </lineage>
</organism>
<dbReference type="AlphaFoldDB" id="A0A1B4FK77"/>
<dbReference type="Proteomes" id="UP000062519">
    <property type="component" value="Chromosome 2"/>
</dbReference>
<dbReference type="PANTHER" id="PTHR13887">
    <property type="entry name" value="GLUTATHIONE S-TRANSFERASE KAPPA"/>
    <property type="match status" value="1"/>
</dbReference>
<dbReference type="Gene3D" id="3.40.30.10">
    <property type="entry name" value="Glutaredoxin"/>
    <property type="match status" value="1"/>
</dbReference>
<reference evidence="2 3" key="1">
    <citation type="submission" date="2015-12" db="EMBL/GenBank/DDBJ databases">
        <title>Diversity of Burkholderia near neighbor genomes.</title>
        <authorList>
            <person name="Sahl J."/>
            <person name="Wagner D."/>
            <person name="Keim P."/>
        </authorList>
    </citation>
    <scope>NUCLEOTIDE SEQUENCE [LARGE SCALE GENOMIC DNA]</scope>
    <source>
        <strain evidence="2 3">BDU6</strain>
    </source>
</reference>
<dbReference type="Pfam" id="PF01323">
    <property type="entry name" value="DSBA"/>
    <property type="match status" value="1"/>
</dbReference>
<dbReference type="InterPro" id="IPR036249">
    <property type="entry name" value="Thioredoxin-like_sf"/>
</dbReference>
<dbReference type="GO" id="GO:0016491">
    <property type="term" value="F:oxidoreductase activity"/>
    <property type="evidence" value="ECO:0007669"/>
    <property type="project" value="InterPro"/>
</dbReference>
<protein>
    <submittedName>
        <fullName evidence="2">Disulfide bond formation protein DsbA</fullName>
    </submittedName>
</protein>
<dbReference type="InterPro" id="IPR001853">
    <property type="entry name" value="DSBA-like_thioredoxin_dom"/>
</dbReference>
<dbReference type="PANTHER" id="PTHR13887:SF41">
    <property type="entry name" value="THIOREDOXIN SUPERFAMILY PROTEIN"/>
    <property type="match status" value="1"/>
</dbReference>
<feature type="domain" description="DSBA-like thioredoxin" evidence="1">
    <location>
        <begin position="7"/>
        <end position="208"/>
    </location>
</feature>
<gene>
    <name evidence="2" type="ORF">WS70_19535</name>
</gene>